<dbReference type="PANTHER" id="PTHR14596">
    <property type="entry name" value="ZINC FINGER PROTEIN"/>
    <property type="match status" value="1"/>
</dbReference>
<dbReference type="InterPro" id="IPR011993">
    <property type="entry name" value="PH-like_dom_sf"/>
</dbReference>
<feature type="region of interest" description="Disordered" evidence="1">
    <location>
        <begin position="1467"/>
        <end position="1602"/>
    </location>
</feature>
<sequence>MPQHNYAQALHLSLSQLKGADDPLQLSSIYFALSQKFYYCGFVYKKNELGADGKPILVPETSGHTVRGGEWTKLWMELWGPILQLWRVPDDLAEYSYTQSLNMEKFIAHEMDPAQEFLAAIKSTHASPIYINVTDAITELFPNDFQLHSDVSLARPPPIPYTSVFALSNAGSNLMLFSCISGLHCNTWVAAIRLVSFELHKLNQLFTYRLLNRPLLASAWEAAGIAPFESFSYRGQVKYEGMLQVRLTYATQWKSYYVVATSRVGLDSVSTPYPSTSSSLTKKLFGKKSISNLDFSKRGNMMFYESKSDAKKGKHPVFVMDSLRMVHALWPEKPEFIEMGLVCMAKLVGVIRASTSSRSRASSTLFADGADIGQRPSSTVGMANVSSAAAAAAAAAAGSAPSATSTGGSSSLSPHTFTNYSRGFPSIASATGMRDILDGVDPRPSPHHILILASSTDELAKWLTSIYAAFSLDTDRLQADADIEEMARMDPSSGMSESHHDGNVEGDLPTSSVGEKSGSDINAARGSIVTTTTTTTTATATTPSAHRTHTPWPTPLFLSTSEVAGVLMANPIPLDTYMHFSQLYTLKLAWSRSDRMRGWCESVAKGEWERSLAARRSVEAKLRVLFEFVHVVGSVLSEAGVVLPNSARKGDQNGLIGPGGPSRGNIDPSAHRHSNLVVKKGGKKNDIAPTGGNDSSGLGNITSTNKEMVSDDGSHLSASNDVSSSDGEGSISEEENSDEGSQSENEEDGPESDLNLNAIPAFDPNLYMRSRYSYDHDNGSNMEQEFQIYGQNSLLAQREMDEQRLSERLDGVLLADQTGGQKVPNKRHTELLGIVHQQAPEHIFQSNSLLSRPDATMAMPGDGNAGLGGVNRSTAADGPLLGNVQGEANLMKPKLEGGLLGEMNRREKEREYLKRLGYYKATGPTGGVIPPSFYQQPQLPGGLNYPGMGMQGMGMQGMGMYGMGMPGMGMQGMGMPGMGMYGMGMQGMGMQGMGMQGMGMQGMGMHGMGMPGMMYNPQNPMLAFIPPEPTDDGPEDPIIVQHREMVRQQWLEVERSKERQRMMERNTEGMPSGMGMGSGMGMQGMGMQGMGMPGMGMQGMGMQGMGMYGMGMSSDIINSQARFNTGEYNQGMQSNYRQYMAPNGDSDSDDNCAIGAIGRSTAGHGGRYLSSSSHPTDSDNNHANRDSNTSESDTSRKPSSSGTEDDDNRSDVQEKELISGTESDESVDDESDEDVPLHELAARKKVRSKPAPALRPVGNRGASTSESDTEDEESDDNVPLMDPIAPGRRNLPKRVSDSSSSFEHSSGHLFLDGNRSSTIGGSGDLEGNMLDMDKSSVSDSSDEPLGARVSTSYPMYQNRNVSTQKMIPPNMPHNSISLASLGSHFHGANFGSSGSPPSGSGPMVHGAPPVGMQLPNGMPMTPQMQHQMQQLQQLQMQQMQLMQQMGMTSGGIPGANFQQMPYQNQQQMPYQNQQQMPYQNQQQMPYQNQQQMMLQHSQPQRDAQHSASRFSLGHVPGPIPSQSALPLQQHGFLPPQSVPKLASKKKNMKKKKSSLMAGTVGADSSTAHTSVSKSTHDSAVPNDRLQSLMSESDKGSVSDESC</sequence>
<evidence type="ECO:0000256" key="1">
    <source>
        <dbReference type="SAM" id="MobiDB-lite"/>
    </source>
</evidence>
<dbReference type="Proteomes" id="UP001648503">
    <property type="component" value="Unassembled WGS sequence"/>
</dbReference>
<evidence type="ECO:0000313" key="4">
    <source>
        <dbReference type="Proteomes" id="UP001648503"/>
    </source>
</evidence>
<dbReference type="EMBL" id="JAFCIX010000384">
    <property type="protein sequence ID" value="KAH6592260.1"/>
    <property type="molecule type" value="Genomic_DNA"/>
</dbReference>
<feature type="region of interest" description="Disordered" evidence="1">
    <location>
        <begin position="534"/>
        <end position="553"/>
    </location>
</feature>
<feature type="compositionally biased region" description="Basic residues" evidence="1">
    <location>
        <begin position="1542"/>
        <end position="1553"/>
    </location>
</feature>
<feature type="region of interest" description="Disordered" evidence="1">
    <location>
        <begin position="646"/>
        <end position="758"/>
    </location>
</feature>
<proteinExistence type="predicted"/>
<gene>
    <name evidence="3" type="ORF">BASA50_008160</name>
</gene>
<feature type="compositionally biased region" description="Polar residues" evidence="1">
    <location>
        <begin position="1186"/>
        <end position="1202"/>
    </location>
</feature>
<feature type="compositionally biased region" description="Polar residues" evidence="1">
    <location>
        <begin position="1562"/>
        <end position="1573"/>
    </location>
</feature>
<evidence type="ECO:0000313" key="3">
    <source>
        <dbReference type="EMBL" id="KAH6592260.1"/>
    </source>
</evidence>
<evidence type="ECO:0000259" key="2">
    <source>
        <dbReference type="Pfam" id="PF25381"/>
    </source>
</evidence>
<dbReference type="InterPro" id="IPR058155">
    <property type="entry name" value="Skg3/CAF120-like_PH"/>
</dbReference>
<feature type="domain" description="Skg3/CAF120-like PH-like" evidence="2">
    <location>
        <begin position="234"/>
        <end position="364"/>
    </location>
</feature>
<comment type="caution">
    <text evidence="3">The sequence shown here is derived from an EMBL/GenBank/DDBJ whole genome shotgun (WGS) entry which is preliminary data.</text>
</comment>
<accession>A0ABQ8F4Y6</accession>
<dbReference type="Gene3D" id="2.30.29.30">
    <property type="entry name" value="Pleckstrin-homology domain (PH domain)/Phosphotyrosine-binding domain (PTB)"/>
    <property type="match status" value="1"/>
</dbReference>
<keyword evidence="4" id="KW-1185">Reference proteome</keyword>
<name>A0ABQ8F4Y6_9FUNG</name>
<protein>
    <recommendedName>
        <fullName evidence="2">Skg3/CAF120-like PH-like domain-containing protein</fullName>
    </recommendedName>
</protein>
<reference evidence="3 4" key="1">
    <citation type="submission" date="2021-02" db="EMBL/GenBank/DDBJ databases">
        <title>Variation within the Batrachochytrium salamandrivorans European outbreak.</title>
        <authorList>
            <person name="Kelly M."/>
            <person name="Pasmans F."/>
            <person name="Shea T.P."/>
            <person name="Munoz J.F."/>
            <person name="Carranza S."/>
            <person name="Cuomo C.A."/>
            <person name="Martel A."/>
        </authorList>
    </citation>
    <scope>NUCLEOTIDE SEQUENCE [LARGE SCALE GENOMIC DNA]</scope>
    <source>
        <strain evidence="3 4">AMFP18/2</strain>
    </source>
</reference>
<feature type="compositionally biased region" description="Polar residues" evidence="1">
    <location>
        <begin position="692"/>
        <end position="707"/>
    </location>
</feature>
<feature type="region of interest" description="Disordered" evidence="1">
    <location>
        <begin position="1137"/>
        <end position="1327"/>
    </location>
</feature>
<feature type="compositionally biased region" description="Low complexity" evidence="1">
    <location>
        <begin position="721"/>
        <end position="730"/>
    </location>
</feature>
<feature type="compositionally biased region" description="Acidic residues" evidence="1">
    <location>
        <begin position="1267"/>
        <end position="1276"/>
    </location>
</feature>
<feature type="compositionally biased region" description="Basic and acidic residues" evidence="1">
    <location>
        <begin position="1591"/>
        <end position="1602"/>
    </location>
</feature>
<feature type="compositionally biased region" description="Basic and acidic residues" evidence="1">
    <location>
        <begin position="1176"/>
        <end position="1185"/>
    </location>
</feature>
<organism evidence="3 4">
    <name type="scientific">Batrachochytrium salamandrivorans</name>
    <dbReference type="NCBI Taxonomy" id="1357716"/>
    <lineage>
        <taxon>Eukaryota</taxon>
        <taxon>Fungi</taxon>
        <taxon>Fungi incertae sedis</taxon>
        <taxon>Chytridiomycota</taxon>
        <taxon>Chytridiomycota incertae sedis</taxon>
        <taxon>Chytridiomycetes</taxon>
        <taxon>Rhizophydiales</taxon>
        <taxon>Rhizophydiales incertae sedis</taxon>
        <taxon>Batrachochytrium</taxon>
    </lineage>
</organism>
<feature type="region of interest" description="Disordered" evidence="1">
    <location>
        <begin position="490"/>
        <end position="520"/>
    </location>
</feature>
<feature type="compositionally biased region" description="Polar residues" evidence="1">
    <location>
        <begin position="1494"/>
        <end position="1509"/>
    </location>
</feature>
<dbReference type="Pfam" id="PF25381">
    <property type="entry name" value="PH_26"/>
    <property type="match status" value="1"/>
</dbReference>
<feature type="compositionally biased region" description="Low complexity" evidence="1">
    <location>
        <begin position="1467"/>
        <end position="1493"/>
    </location>
</feature>
<feature type="compositionally biased region" description="Acidic residues" evidence="1">
    <location>
        <begin position="1222"/>
        <end position="1234"/>
    </location>
</feature>
<dbReference type="PANTHER" id="PTHR14596:SF72">
    <property type="entry name" value="ZINC FINGER PROTEIN MSN2-RELATED"/>
    <property type="match status" value="1"/>
</dbReference>